<dbReference type="AlphaFoldDB" id="C5LJY9"/>
<dbReference type="SUPFAM" id="SSF51735">
    <property type="entry name" value="NAD(P)-binding Rossmann-fold domains"/>
    <property type="match status" value="1"/>
</dbReference>
<dbReference type="InParanoid" id="C5LJY9"/>
<accession>C5LJY9</accession>
<dbReference type="RefSeq" id="XP_002771140.1">
    <property type="nucleotide sequence ID" value="XM_002771094.1"/>
</dbReference>
<dbReference type="InterPro" id="IPR007513">
    <property type="entry name" value="SERF-like_N"/>
</dbReference>
<organism evidence="7">
    <name type="scientific">Perkinsus marinus (strain ATCC 50983 / TXsc)</name>
    <dbReference type="NCBI Taxonomy" id="423536"/>
    <lineage>
        <taxon>Eukaryota</taxon>
        <taxon>Sar</taxon>
        <taxon>Alveolata</taxon>
        <taxon>Perkinsozoa</taxon>
        <taxon>Perkinsea</taxon>
        <taxon>Perkinsida</taxon>
        <taxon>Perkinsidae</taxon>
        <taxon>Perkinsus</taxon>
    </lineage>
</organism>
<dbReference type="PANTHER" id="PTHR11728:SF8">
    <property type="entry name" value="GLYCEROL-3-PHOSPHATE DEHYDROGENASE [NAD(+)]-RELATED"/>
    <property type="match status" value="1"/>
</dbReference>
<dbReference type="GO" id="GO:0005829">
    <property type="term" value="C:cytosol"/>
    <property type="evidence" value="ECO:0007669"/>
    <property type="project" value="TreeGrafter"/>
</dbReference>
<evidence type="ECO:0000313" key="6">
    <source>
        <dbReference type="EMBL" id="EER02956.1"/>
    </source>
</evidence>
<dbReference type="InterPro" id="IPR036291">
    <property type="entry name" value="NAD(P)-bd_dom_sf"/>
</dbReference>
<proteinExistence type="predicted"/>
<reference evidence="6 7" key="1">
    <citation type="submission" date="2008-07" db="EMBL/GenBank/DDBJ databases">
        <authorList>
            <person name="El-Sayed N."/>
            <person name="Caler E."/>
            <person name="Inman J."/>
            <person name="Amedeo P."/>
            <person name="Hass B."/>
            <person name="Wortman J."/>
        </authorList>
    </citation>
    <scope>NUCLEOTIDE SEQUENCE [LARGE SCALE GENOMIC DNA]</scope>
    <source>
        <strain evidence="7">ATCC 50983 / TXsc</strain>
    </source>
</reference>
<dbReference type="OrthoDB" id="370932at2759"/>
<protein>
    <submittedName>
        <fullName evidence="6">Glycerol-3-phosphate dehydrogenase, putative</fullName>
    </submittedName>
</protein>
<gene>
    <name evidence="6" type="ORF">Pmar_PMAR016026</name>
</gene>
<feature type="domain" description="At2g23090-like zinc-binding" evidence="5">
    <location>
        <begin position="39"/>
        <end position="60"/>
    </location>
</feature>
<keyword evidence="1" id="KW-0520">NAD</keyword>
<dbReference type="PANTHER" id="PTHR11728">
    <property type="entry name" value="GLYCEROL-3-PHOSPHATE DEHYDROGENASE"/>
    <property type="match status" value="1"/>
</dbReference>
<feature type="compositionally biased region" description="Basic and acidic residues" evidence="2">
    <location>
        <begin position="1"/>
        <end position="22"/>
    </location>
</feature>
<feature type="non-terminal residue" evidence="6">
    <location>
        <position position="157"/>
    </location>
</feature>
<dbReference type="GO" id="GO:0046168">
    <property type="term" value="P:glycerol-3-phosphate catabolic process"/>
    <property type="evidence" value="ECO:0007669"/>
    <property type="project" value="InterPro"/>
</dbReference>
<keyword evidence="7" id="KW-1185">Reference proteome</keyword>
<evidence type="ECO:0000256" key="1">
    <source>
        <dbReference type="ARBA" id="ARBA00023027"/>
    </source>
</evidence>
<evidence type="ECO:0000259" key="4">
    <source>
        <dbReference type="Pfam" id="PF04419"/>
    </source>
</evidence>
<dbReference type="GO" id="GO:0047952">
    <property type="term" value="F:glycerol-3-phosphate dehydrogenase [NAD(P)+] activity"/>
    <property type="evidence" value="ECO:0007669"/>
    <property type="project" value="TreeGrafter"/>
</dbReference>
<dbReference type="Gene3D" id="3.40.50.720">
    <property type="entry name" value="NAD(P)-binding Rossmann-like Domain"/>
    <property type="match status" value="1"/>
</dbReference>
<name>C5LJY9_PERM5</name>
<dbReference type="Proteomes" id="UP000007800">
    <property type="component" value="Unassembled WGS sequence"/>
</dbReference>
<dbReference type="Pfam" id="PF01210">
    <property type="entry name" value="NAD_Gly3P_dh_N"/>
    <property type="match status" value="1"/>
</dbReference>
<feature type="domain" description="Glycerol-3-phosphate dehydrogenase NAD-dependent N-terminal" evidence="3">
    <location>
        <begin position="72"/>
        <end position="148"/>
    </location>
</feature>
<evidence type="ECO:0000313" key="7">
    <source>
        <dbReference type="Proteomes" id="UP000007800"/>
    </source>
</evidence>
<dbReference type="GO" id="GO:0051287">
    <property type="term" value="F:NAD binding"/>
    <property type="evidence" value="ECO:0007669"/>
    <property type="project" value="InterPro"/>
</dbReference>
<evidence type="ECO:0000256" key="2">
    <source>
        <dbReference type="SAM" id="MobiDB-lite"/>
    </source>
</evidence>
<evidence type="ECO:0000259" key="5">
    <source>
        <dbReference type="Pfam" id="PF12907"/>
    </source>
</evidence>
<feature type="region of interest" description="Disordered" evidence="2">
    <location>
        <begin position="1"/>
        <end position="27"/>
    </location>
</feature>
<feature type="domain" description="Small EDRK-rich factor-like N-terminal" evidence="4">
    <location>
        <begin position="1"/>
        <end position="36"/>
    </location>
</feature>
<dbReference type="EMBL" id="GG682638">
    <property type="protein sequence ID" value="EER02956.1"/>
    <property type="molecule type" value="Genomic_DNA"/>
</dbReference>
<dbReference type="SUPFAM" id="SSF118359">
    <property type="entry name" value="Expressed protein At2g23090/F21P24.15"/>
    <property type="match status" value="1"/>
</dbReference>
<evidence type="ECO:0000259" key="3">
    <source>
        <dbReference type="Pfam" id="PF01210"/>
    </source>
</evidence>
<dbReference type="Pfam" id="PF04419">
    <property type="entry name" value="SERF-like_N"/>
    <property type="match status" value="1"/>
</dbReference>
<dbReference type="InterPro" id="IPR039438">
    <property type="entry name" value="At2g23090-like_Znf"/>
</dbReference>
<sequence length="157" mass="18023">MTRGNQRDKDRQRALARKDKMSKGGTSQIEANQKALGIICTVCRQQFMVTQKKSQLEQHILATRDGNKYYDEEVRMWVFDEEVDYKGEKRSLVDVINTHHENVKYLPGITLPDNVVAKADLKEAVVGADILIFVLPHQFLPKVLSQIRDSGLFRTIH</sequence>
<dbReference type="Pfam" id="PF12907">
    <property type="entry name" value="zf-met2"/>
    <property type="match status" value="1"/>
</dbReference>
<dbReference type="InterPro" id="IPR011128">
    <property type="entry name" value="G3P_DH_NAD-dep_N"/>
</dbReference>
<dbReference type="GeneID" id="9051448"/>